<dbReference type="EMBL" id="JAWDGP010000082">
    <property type="protein sequence ID" value="KAK3803841.1"/>
    <property type="molecule type" value="Genomic_DNA"/>
</dbReference>
<comment type="caution">
    <text evidence="3">The sequence shown here is derived from an EMBL/GenBank/DDBJ whole genome shotgun (WGS) entry which is preliminary data.</text>
</comment>
<dbReference type="PROSITE" id="PS51352">
    <property type="entry name" value="THIOREDOXIN_2"/>
    <property type="match status" value="1"/>
</dbReference>
<dbReference type="InterPro" id="IPR036249">
    <property type="entry name" value="Thioredoxin-like_sf"/>
</dbReference>
<sequence>MIWDVAVRSILTSPETRVLGSVAGTTMSKVIATKEEFDSIIAETKTLVVVDFFATWCGPCKAIAPQLEAWATEFQGQVLFIKVDVDENEETAEAAEVSAMPTFHFYKGGQKVDEVVGANKAVIQEKIVSLK</sequence>
<evidence type="ECO:0000256" key="1">
    <source>
        <dbReference type="ARBA" id="ARBA00023157"/>
    </source>
</evidence>
<reference evidence="3" key="1">
    <citation type="journal article" date="2023" name="G3 (Bethesda)">
        <title>A reference genome for the long-term kleptoplast-retaining sea slug Elysia crispata morphotype clarki.</title>
        <authorList>
            <person name="Eastman K.E."/>
            <person name="Pendleton A.L."/>
            <person name="Shaikh M.A."/>
            <person name="Suttiyut T."/>
            <person name="Ogas R."/>
            <person name="Tomko P."/>
            <person name="Gavelis G."/>
            <person name="Widhalm J.R."/>
            <person name="Wisecaver J.H."/>
        </authorList>
    </citation>
    <scope>NUCLEOTIDE SEQUENCE</scope>
    <source>
        <strain evidence="3">ECLA1</strain>
    </source>
</reference>
<evidence type="ECO:0000313" key="3">
    <source>
        <dbReference type="EMBL" id="KAK3803841.1"/>
    </source>
</evidence>
<dbReference type="PANTHER" id="PTHR46115">
    <property type="entry name" value="THIOREDOXIN-LIKE PROTEIN 1"/>
    <property type="match status" value="1"/>
</dbReference>
<dbReference type="InterPro" id="IPR005746">
    <property type="entry name" value="Thioredoxin"/>
</dbReference>
<dbReference type="InterPro" id="IPR017937">
    <property type="entry name" value="Thioredoxin_CS"/>
</dbReference>
<dbReference type="Proteomes" id="UP001283361">
    <property type="component" value="Unassembled WGS sequence"/>
</dbReference>
<name>A0AAE1BET3_9GAST</name>
<dbReference type="PROSITE" id="PS00194">
    <property type="entry name" value="THIOREDOXIN_1"/>
    <property type="match status" value="1"/>
</dbReference>
<keyword evidence="1" id="KW-1015">Disulfide bond</keyword>
<keyword evidence="4" id="KW-1185">Reference proteome</keyword>
<dbReference type="FunFam" id="3.40.30.10:FF:000245">
    <property type="entry name" value="Thioredoxin"/>
    <property type="match status" value="1"/>
</dbReference>
<dbReference type="AlphaFoldDB" id="A0AAE1BET3"/>
<organism evidence="3 4">
    <name type="scientific">Elysia crispata</name>
    <name type="common">lettuce slug</name>
    <dbReference type="NCBI Taxonomy" id="231223"/>
    <lineage>
        <taxon>Eukaryota</taxon>
        <taxon>Metazoa</taxon>
        <taxon>Spiralia</taxon>
        <taxon>Lophotrochozoa</taxon>
        <taxon>Mollusca</taxon>
        <taxon>Gastropoda</taxon>
        <taxon>Heterobranchia</taxon>
        <taxon>Euthyneura</taxon>
        <taxon>Panpulmonata</taxon>
        <taxon>Sacoglossa</taxon>
        <taxon>Placobranchoidea</taxon>
        <taxon>Plakobranchidae</taxon>
        <taxon>Elysia</taxon>
    </lineage>
</organism>
<dbReference type="CDD" id="cd02947">
    <property type="entry name" value="TRX_family"/>
    <property type="match status" value="1"/>
</dbReference>
<evidence type="ECO:0000313" key="4">
    <source>
        <dbReference type="Proteomes" id="UP001283361"/>
    </source>
</evidence>
<evidence type="ECO:0000259" key="2">
    <source>
        <dbReference type="PROSITE" id="PS51352"/>
    </source>
</evidence>
<dbReference type="PRINTS" id="PR00421">
    <property type="entry name" value="THIOREDOXIN"/>
</dbReference>
<accession>A0AAE1BET3</accession>
<proteinExistence type="predicted"/>
<dbReference type="NCBIfam" id="TIGR01068">
    <property type="entry name" value="thioredoxin"/>
    <property type="match status" value="1"/>
</dbReference>
<feature type="domain" description="Thioredoxin" evidence="2">
    <location>
        <begin position="7"/>
        <end position="131"/>
    </location>
</feature>
<dbReference type="Gene3D" id="3.40.30.10">
    <property type="entry name" value="Glutaredoxin"/>
    <property type="match status" value="1"/>
</dbReference>
<gene>
    <name evidence="3" type="ORF">RRG08_029434</name>
</gene>
<dbReference type="Pfam" id="PF00085">
    <property type="entry name" value="Thioredoxin"/>
    <property type="match status" value="1"/>
</dbReference>
<dbReference type="SUPFAM" id="SSF52833">
    <property type="entry name" value="Thioredoxin-like"/>
    <property type="match status" value="1"/>
</dbReference>
<dbReference type="InterPro" id="IPR013766">
    <property type="entry name" value="Thioredoxin_domain"/>
</dbReference>
<dbReference type="GO" id="GO:0015035">
    <property type="term" value="F:protein-disulfide reductase activity"/>
    <property type="evidence" value="ECO:0007669"/>
    <property type="project" value="InterPro"/>
</dbReference>
<protein>
    <recommendedName>
        <fullName evidence="2">Thioredoxin domain-containing protein</fullName>
    </recommendedName>
</protein>